<evidence type="ECO:0000256" key="1">
    <source>
        <dbReference type="ARBA" id="ARBA00004496"/>
    </source>
</evidence>
<evidence type="ECO:0000256" key="3">
    <source>
        <dbReference type="ARBA" id="ARBA00018111"/>
    </source>
</evidence>
<dbReference type="AlphaFoldDB" id="A0A401U8H8"/>
<evidence type="ECO:0000259" key="5">
    <source>
        <dbReference type="Pfam" id="PF02631"/>
    </source>
</evidence>
<reference evidence="6 7" key="1">
    <citation type="submission" date="2018-11" db="EMBL/GenBank/DDBJ databases">
        <title>Chryseotalea sanarue gen. nov., sp., nov., a member of the family Cytophagaceae, isolated from a brackish lake in Hamamatsu Japan.</title>
        <authorList>
            <person name="Maejima Y."/>
            <person name="Iino T."/>
            <person name="Muraguchi Y."/>
            <person name="Fukuda K."/>
            <person name="Ohkuma M."/>
            <person name="Moriuchi R."/>
            <person name="Dohra H."/>
            <person name="Kimbara K."/>
            <person name="Shintani M."/>
        </authorList>
    </citation>
    <scope>NUCLEOTIDE SEQUENCE [LARGE SCALE GENOMIC DNA]</scope>
    <source>
        <strain evidence="6 7">Ys</strain>
    </source>
</reference>
<comment type="subcellular location">
    <subcellularLocation>
        <location evidence="1">Cytoplasm</location>
    </subcellularLocation>
</comment>
<dbReference type="OrthoDB" id="1523826at2"/>
<feature type="domain" description="RecX second three-helical" evidence="5">
    <location>
        <begin position="52"/>
        <end position="93"/>
    </location>
</feature>
<dbReference type="GO" id="GO:0006282">
    <property type="term" value="P:regulation of DNA repair"/>
    <property type="evidence" value="ECO:0007669"/>
    <property type="project" value="InterPro"/>
</dbReference>
<organism evidence="6 7">
    <name type="scientific">Chryseotalea sanaruensis</name>
    <dbReference type="NCBI Taxonomy" id="2482724"/>
    <lineage>
        <taxon>Bacteria</taxon>
        <taxon>Pseudomonadati</taxon>
        <taxon>Bacteroidota</taxon>
        <taxon>Cytophagia</taxon>
        <taxon>Cytophagales</taxon>
        <taxon>Chryseotaleaceae</taxon>
        <taxon>Chryseotalea</taxon>
    </lineage>
</organism>
<protein>
    <recommendedName>
        <fullName evidence="3">Regulatory protein RecX</fullName>
    </recommendedName>
</protein>
<dbReference type="EMBL" id="BHXQ01000002">
    <property type="protein sequence ID" value="GCC51190.1"/>
    <property type="molecule type" value="Genomic_DNA"/>
</dbReference>
<keyword evidence="7" id="KW-1185">Reference proteome</keyword>
<dbReference type="RefSeq" id="WP_127121826.1">
    <property type="nucleotide sequence ID" value="NZ_BHXQ01000002.1"/>
</dbReference>
<dbReference type="PANTHER" id="PTHR33602">
    <property type="entry name" value="REGULATORY PROTEIN RECX FAMILY PROTEIN"/>
    <property type="match status" value="1"/>
</dbReference>
<dbReference type="PANTHER" id="PTHR33602:SF1">
    <property type="entry name" value="REGULATORY PROTEIN RECX FAMILY PROTEIN"/>
    <property type="match status" value="1"/>
</dbReference>
<evidence type="ECO:0000313" key="6">
    <source>
        <dbReference type="EMBL" id="GCC51190.1"/>
    </source>
</evidence>
<dbReference type="InterPro" id="IPR053924">
    <property type="entry name" value="RecX_HTH_2nd"/>
</dbReference>
<keyword evidence="4" id="KW-0963">Cytoplasm</keyword>
<dbReference type="InterPro" id="IPR003783">
    <property type="entry name" value="Regulatory_RecX"/>
</dbReference>
<dbReference type="GO" id="GO:0005737">
    <property type="term" value="C:cytoplasm"/>
    <property type="evidence" value="ECO:0007669"/>
    <property type="project" value="UniProtKB-SubCell"/>
</dbReference>
<dbReference type="InterPro" id="IPR036388">
    <property type="entry name" value="WH-like_DNA-bd_sf"/>
</dbReference>
<name>A0A401U8H8_9BACT</name>
<dbReference type="Pfam" id="PF02631">
    <property type="entry name" value="RecX_HTH2"/>
    <property type="match status" value="1"/>
</dbReference>
<proteinExistence type="inferred from homology"/>
<evidence type="ECO:0000256" key="2">
    <source>
        <dbReference type="ARBA" id="ARBA00009695"/>
    </source>
</evidence>
<accession>A0A401U8H8</accession>
<comment type="similarity">
    <text evidence="2">Belongs to the RecX family.</text>
</comment>
<dbReference type="Gene3D" id="1.10.10.10">
    <property type="entry name" value="Winged helix-like DNA-binding domain superfamily/Winged helix DNA-binding domain"/>
    <property type="match status" value="1"/>
</dbReference>
<dbReference type="Proteomes" id="UP000288227">
    <property type="component" value="Unassembled WGS sequence"/>
</dbReference>
<sequence>MTVQEAKIKLYRFCAYQERCHQDVETKLYELGMRGDEVDEIIHHLIAEGFLNEERFAKAFTNGKFRLKHWGKLKIVNALEQRKLTNHCIQAGLKEIGEDEYIDTLQNLLSKKAPGIEVDNIFSLRDRLSRYAIQKGYETELVWRELKILFPDKTRFPLR</sequence>
<evidence type="ECO:0000256" key="4">
    <source>
        <dbReference type="ARBA" id="ARBA00022490"/>
    </source>
</evidence>
<gene>
    <name evidence="6" type="ORF">SanaruYs_14100</name>
</gene>
<comment type="caution">
    <text evidence="6">The sequence shown here is derived from an EMBL/GenBank/DDBJ whole genome shotgun (WGS) entry which is preliminary data.</text>
</comment>
<evidence type="ECO:0000313" key="7">
    <source>
        <dbReference type="Proteomes" id="UP000288227"/>
    </source>
</evidence>